<dbReference type="Proteomes" id="UP000516957">
    <property type="component" value="Unassembled WGS sequence"/>
</dbReference>
<sequence>MSEGQQTQVEIVATDRPGAHLVRVGGRDQSLVDLEDPRHLAFDYVRRIADVVDDHAPAGAALRVLHVGGAGLTLPRYVAATRPGSWQVVLEPDVALTERVRAELPLPRRSGIRVRGDDGRTGLAAVRDDAVDLVVVDAFVDGEVPDDLVTLEAAGELARVLGAGGLALVNVSDRAPFPLTRDLVAALREHLPHVLVAAEPATLRARRAGNLLVVAGAEAVPREALAARARSAGAPYRVLDDVAVASSFGGGRVRRDPAARGGSS</sequence>
<dbReference type="NCBIfam" id="NF037959">
    <property type="entry name" value="MFS_SpdSyn"/>
    <property type="match status" value="1"/>
</dbReference>
<proteinExistence type="predicted"/>
<dbReference type="InterPro" id="IPR029063">
    <property type="entry name" value="SAM-dependent_MTases_sf"/>
</dbReference>
<evidence type="ECO:0000313" key="1">
    <source>
        <dbReference type="EMBL" id="NYD58959.1"/>
    </source>
</evidence>
<keyword evidence="2" id="KW-1185">Reference proteome</keyword>
<name>A0A7Y9JTL4_9ACTN</name>
<dbReference type="Gene3D" id="3.40.50.150">
    <property type="entry name" value="Vaccinia Virus protein VP39"/>
    <property type="match status" value="1"/>
</dbReference>
<dbReference type="RefSeq" id="WP_179616486.1">
    <property type="nucleotide sequence ID" value="NZ_CP059163.1"/>
</dbReference>
<dbReference type="EMBL" id="JACCBE010000001">
    <property type="protein sequence ID" value="NYD58959.1"/>
    <property type="molecule type" value="Genomic_DNA"/>
</dbReference>
<organism evidence="1 2">
    <name type="scientific">Nocardioides marinisabuli</name>
    <dbReference type="NCBI Taxonomy" id="419476"/>
    <lineage>
        <taxon>Bacteria</taxon>
        <taxon>Bacillati</taxon>
        <taxon>Actinomycetota</taxon>
        <taxon>Actinomycetes</taxon>
        <taxon>Propionibacteriales</taxon>
        <taxon>Nocardioidaceae</taxon>
        <taxon>Nocardioides</taxon>
    </lineage>
</organism>
<evidence type="ECO:0000313" key="2">
    <source>
        <dbReference type="Proteomes" id="UP000516957"/>
    </source>
</evidence>
<comment type="caution">
    <text evidence="1">The sequence shown here is derived from an EMBL/GenBank/DDBJ whole genome shotgun (WGS) entry which is preliminary data.</text>
</comment>
<dbReference type="SUPFAM" id="SSF53335">
    <property type="entry name" value="S-adenosyl-L-methionine-dependent methyltransferases"/>
    <property type="match status" value="1"/>
</dbReference>
<dbReference type="AlphaFoldDB" id="A0A7Y9JTL4"/>
<accession>A0A7Y9JTL4</accession>
<protein>
    <submittedName>
        <fullName evidence="1">Spermidine synthase</fullName>
    </submittedName>
</protein>
<reference evidence="1 2" key="1">
    <citation type="submission" date="2020-07" db="EMBL/GenBank/DDBJ databases">
        <title>Sequencing the genomes of 1000 actinobacteria strains.</title>
        <authorList>
            <person name="Klenk H.-P."/>
        </authorList>
    </citation>
    <scope>NUCLEOTIDE SEQUENCE [LARGE SCALE GENOMIC DNA]</scope>
    <source>
        <strain evidence="1 2">DSM 18965</strain>
    </source>
</reference>
<gene>
    <name evidence="1" type="ORF">BKA08_003197</name>
</gene>